<gene>
    <name evidence="1" type="ORF">TRN7648_03905</name>
</gene>
<dbReference type="Proteomes" id="UP000054935">
    <property type="component" value="Unassembled WGS sequence"/>
</dbReference>
<sequence length="233" mass="26099">MIDAIELWGLRQNTPAEKLRNLRDYRRDVRFDAYEPDQTYWFYPLHLEPEAVVLYQSHGIYTNQIKLIENIAGQLPPGHLLYVKDHPHDIGYRAAADYRRLNAVPNIRLLDAGVPGKQVIGNAYGVVTITGTAGFEAMLMRKPVVAFGTTFYTGYQGVSQLDHIRDLRATLHGLTPDSLPDDEALLDYLEAYFASIHPGMISFFAGRAAKSGIDLDENARVVAQGLARTIRAL</sequence>
<evidence type="ECO:0000313" key="1">
    <source>
        <dbReference type="EMBL" id="CUH82310.1"/>
    </source>
</evidence>
<proteinExistence type="predicted"/>
<accession>A0A0P1GJY8</accession>
<evidence type="ECO:0000313" key="2">
    <source>
        <dbReference type="Proteomes" id="UP000054935"/>
    </source>
</evidence>
<dbReference type="GO" id="GO:0000271">
    <property type="term" value="P:polysaccharide biosynthetic process"/>
    <property type="evidence" value="ECO:0007669"/>
    <property type="project" value="InterPro"/>
</dbReference>
<organism evidence="1 2">
    <name type="scientific">Tropicibacter naphthalenivorans</name>
    <dbReference type="NCBI Taxonomy" id="441103"/>
    <lineage>
        <taxon>Bacteria</taxon>
        <taxon>Pseudomonadati</taxon>
        <taxon>Pseudomonadota</taxon>
        <taxon>Alphaproteobacteria</taxon>
        <taxon>Rhodobacterales</taxon>
        <taxon>Roseobacteraceae</taxon>
        <taxon>Tropicibacter</taxon>
    </lineage>
</organism>
<dbReference type="InterPro" id="IPR007833">
    <property type="entry name" value="Capsule_polysaccharide_synth"/>
</dbReference>
<dbReference type="EMBL" id="CYSE01000012">
    <property type="protein sequence ID" value="CUH82310.1"/>
    <property type="molecule type" value="Genomic_DNA"/>
</dbReference>
<dbReference type="STRING" id="441103.TRN7648_03905"/>
<dbReference type="AlphaFoldDB" id="A0A0P1GJY8"/>
<name>A0A0P1GJY8_9RHOB</name>
<dbReference type="Pfam" id="PF05159">
    <property type="entry name" value="Capsule_synth"/>
    <property type="match status" value="1"/>
</dbReference>
<dbReference type="GO" id="GO:0015774">
    <property type="term" value="P:polysaccharide transport"/>
    <property type="evidence" value="ECO:0007669"/>
    <property type="project" value="InterPro"/>
</dbReference>
<dbReference type="SUPFAM" id="SSF53756">
    <property type="entry name" value="UDP-Glycosyltransferase/glycogen phosphorylase"/>
    <property type="match status" value="1"/>
</dbReference>
<keyword evidence="2" id="KW-1185">Reference proteome</keyword>
<protein>
    <submittedName>
        <fullName evidence="1">Capsule polysaccharide biosynthesis protein</fullName>
    </submittedName>
</protein>
<reference evidence="1 2" key="1">
    <citation type="submission" date="2015-09" db="EMBL/GenBank/DDBJ databases">
        <authorList>
            <consortium name="Swine Surveillance"/>
        </authorList>
    </citation>
    <scope>NUCLEOTIDE SEQUENCE [LARGE SCALE GENOMIC DNA]</scope>
    <source>
        <strain evidence="1 2">CECT 7648</strain>
    </source>
</reference>